<feature type="transmembrane region" description="Helical" evidence="1">
    <location>
        <begin position="27"/>
        <end position="47"/>
    </location>
</feature>
<dbReference type="EMBL" id="CP047045">
    <property type="protein sequence ID" value="QGZ94654.1"/>
    <property type="molecule type" value="Genomic_DNA"/>
</dbReference>
<dbReference type="Proteomes" id="UP000431269">
    <property type="component" value="Chromosome"/>
</dbReference>
<dbReference type="InterPro" id="IPR005467">
    <property type="entry name" value="His_kinase_dom"/>
</dbReference>
<sequence>MTRQADGDERAVSMARDLLDHPAWTRWGAHVAFWLVYLAVRTAAAAADPPDDVTDFPYLLNRVLVVASYFVLTGVLLALIAGPRASRSNWARNLALVLGALAVAPITQWSEQAWPLALAGFSPEPYPFVIYLFQFGWALPLWGLTQALLGYHFETMAQARAVSRAQALAYDAQLKMLHYQINPHFLFNTLNAISTLVLEKRNEQAENMILRLAGFLRYSLDRQPTELAALAAELEAQRKYLEIERTRFDDKLKVNFNIEPGLETARLPSLILQPILENAIKYAITPRVEGGSIDVSARRDGELLRICIEDDGPGLPPNGDVRARRGVGLANARERLELIYGERAGLTARNRDPNGCRVDIWLPLEEDRVGRTPAPALS</sequence>
<protein>
    <submittedName>
        <fullName evidence="3">Sensor histidine kinase YehU</fullName>
        <ecNumber evidence="3">2.7.13.3</ecNumber>
    </submittedName>
</protein>
<dbReference type="KEGG" id="tsv:DSM104635_01481"/>
<keyword evidence="1" id="KW-0472">Membrane</keyword>
<organism evidence="3 4">
    <name type="scientific">Terricaulis silvestris</name>
    <dbReference type="NCBI Taxonomy" id="2686094"/>
    <lineage>
        <taxon>Bacteria</taxon>
        <taxon>Pseudomonadati</taxon>
        <taxon>Pseudomonadota</taxon>
        <taxon>Alphaproteobacteria</taxon>
        <taxon>Caulobacterales</taxon>
        <taxon>Caulobacteraceae</taxon>
        <taxon>Terricaulis</taxon>
    </lineage>
</organism>
<keyword evidence="1" id="KW-0812">Transmembrane</keyword>
<feature type="transmembrane region" description="Helical" evidence="1">
    <location>
        <begin position="93"/>
        <end position="110"/>
    </location>
</feature>
<keyword evidence="4" id="KW-1185">Reference proteome</keyword>
<dbReference type="Pfam" id="PF06580">
    <property type="entry name" value="His_kinase"/>
    <property type="match status" value="1"/>
</dbReference>
<gene>
    <name evidence="3" type="primary">yehU</name>
    <name evidence="3" type="ORF">DSM104635_01481</name>
</gene>
<dbReference type="AlphaFoldDB" id="A0A6I6MP02"/>
<feature type="transmembrane region" description="Helical" evidence="1">
    <location>
        <begin position="130"/>
        <end position="151"/>
    </location>
</feature>
<dbReference type="PANTHER" id="PTHR34220:SF7">
    <property type="entry name" value="SENSOR HISTIDINE KINASE YPDA"/>
    <property type="match status" value="1"/>
</dbReference>
<evidence type="ECO:0000313" key="4">
    <source>
        <dbReference type="Proteomes" id="UP000431269"/>
    </source>
</evidence>
<feature type="transmembrane region" description="Helical" evidence="1">
    <location>
        <begin position="59"/>
        <end position="81"/>
    </location>
</feature>
<reference evidence="4" key="1">
    <citation type="submission" date="2019-12" db="EMBL/GenBank/DDBJ databases">
        <title>Complete genome of Terracaulis silvestris 0127_4.</title>
        <authorList>
            <person name="Vieira S."/>
            <person name="Riedel T."/>
            <person name="Sproer C."/>
            <person name="Pascual J."/>
            <person name="Boedeker C."/>
            <person name="Overmann J."/>
        </authorList>
    </citation>
    <scope>NUCLEOTIDE SEQUENCE [LARGE SCALE GENOMIC DNA]</scope>
    <source>
        <strain evidence="4">0127_4</strain>
    </source>
</reference>
<feature type="domain" description="Histidine kinase" evidence="2">
    <location>
        <begin position="271"/>
        <end position="366"/>
    </location>
</feature>
<keyword evidence="3" id="KW-0418">Kinase</keyword>
<evidence type="ECO:0000256" key="1">
    <source>
        <dbReference type="SAM" id="Phobius"/>
    </source>
</evidence>
<dbReference type="EC" id="2.7.13.3" evidence="3"/>
<dbReference type="GO" id="GO:0016020">
    <property type="term" value="C:membrane"/>
    <property type="evidence" value="ECO:0007669"/>
    <property type="project" value="InterPro"/>
</dbReference>
<dbReference type="Pfam" id="PF02518">
    <property type="entry name" value="HATPase_c"/>
    <property type="match status" value="1"/>
</dbReference>
<name>A0A6I6MP02_9CAUL</name>
<evidence type="ECO:0000259" key="2">
    <source>
        <dbReference type="PROSITE" id="PS50109"/>
    </source>
</evidence>
<dbReference type="PANTHER" id="PTHR34220">
    <property type="entry name" value="SENSOR HISTIDINE KINASE YPDA"/>
    <property type="match status" value="1"/>
</dbReference>
<dbReference type="InterPro" id="IPR003594">
    <property type="entry name" value="HATPase_dom"/>
</dbReference>
<dbReference type="Gene3D" id="3.30.565.10">
    <property type="entry name" value="Histidine kinase-like ATPase, C-terminal domain"/>
    <property type="match status" value="1"/>
</dbReference>
<dbReference type="InterPro" id="IPR036890">
    <property type="entry name" value="HATPase_C_sf"/>
</dbReference>
<keyword evidence="1" id="KW-1133">Transmembrane helix</keyword>
<dbReference type="SMART" id="SM00387">
    <property type="entry name" value="HATPase_c"/>
    <property type="match status" value="1"/>
</dbReference>
<dbReference type="PROSITE" id="PS50109">
    <property type="entry name" value="HIS_KIN"/>
    <property type="match status" value="1"/>
</dbReference>
<evidence type="ECO:0000313" key="3">
    <source>
        <dbReference type="EMBL" id="QGZ94654.1"/>
    </source>
</evidence>
<proteinExistence type="predicted"/>
<accession>A0A6I6MP02</accession>
<dbReference type="GO" id="GO:0000155">
    <property type="term" value="F:phosphorelay sensor kinase activity"/>
    <property type="evidence" value="ECO:0007669"/>
    <property type="project" value="InterPro"/>
</dbReference>
<keyword evidence="3" id="KW-0808">Transferase</keyword>
<dbReference type="InterPro" id="IPR050640">
    <property type="entry name" value="Bact_2-comp_sensor_kinase"/>
</dbReference>
<dbReference type="InterPro" id="IPR010559">
    <property type="entry name" value="Sig_transdc_His_kin_internal"/>
</dbReference>
<dbReference type="SUPFAM" id="SSF55874">
    <property type="entry name" value="ATPase domain of HSP90 chaperone/DNA topoisomerase II/histidine kinase"/>
    <property type="match status" value="1"/>
</dbReference>